<evidence type="ECO:0000256" key="1">
    <source>
        <dbReference type="SAM" id="MobiDB-lite"/>
    </source>
</evidence>
<reference evidence="2" key="2">
    <citation type="submission" date="2025-08" db="UniProtKB">
        <authorList>
            <consortium name="Ensembl"/>
        </authorList>
    </citation>
    <scope>IDENTIFICATION</scope>
</reference>
<dbReference type="AlphaFoldDB" id="A0A8C9RZV5"/>
<dbReference type="Proteomes" id="UP000694397">
    <property type="component" value="Chromosome 15"/>
</dbReference>
<dbReference type="Ensembl" id="ENSSFOT00015025742.2">
    <property type="protein sequence ID" value="ENSSFOP00015025461.2"/>
    <property type="gene ID" value="ENSSFOG00015016354.2"/>
</dbReference>
<sequence length="171" mass="18761">MTQQNNTVIFYWKYFPSLSLNMTLSFQLTITFPAWDIQAAWSLKTRALTETVYIDEVDVDQEGIAEIMLDESAIAQVARPGTSLMILGTSQGGGPSPAVRPVTQSGRPITGFVRPSTQSGRPGTMEQAIRTPRTAHTAQPVSSSSGRFVRLGTVQASFLQNFPKEYIPFSD</sequence>
<dbReference type="PANTHER" id="PTHR44177:SF1">
    <property type="entry name" value="TETRATRICOPEPTIDE REPEAT PROTEIN 8"/>
    <property type="match status" value="1"/>
</dbReference>
<name>A0A8C9RZV5_SCLFO</name>
<feature type="region of interest" description="Disordered" evidence="1">
    <location>
        <begin position="90"/>
        <end position="143"/>
    </location>
</feature>
<keyword evidence="3" id="KW-1185">Reference proteome</keyword>
<reference evidence="2 3" key="1">
    <citation type="submission" date="2019-04" db="EMBL/GenBank/DDBJ databases">
        <authorList>
            <consortium name="Wellcome Sanger Institute Data Sharing"/>
        </authorList>
    </citation>
    <scope>NUCLEOTIDE SEQUENCE [LARGE SCALE GENOMIC DNA]</scope>
</reference>
<protein>
    <submittedName>
        <fullName evidence="2">Uncharacterized protein</fullName>
    </submittedName>
</protein>
<dbReference type="CDD" id="cd21341">
    <property type="entry name" value="TTC8_N"/>
    <property type="match status" value="1"/>
</dbReference>
<dbReference type="GO" id="GO:0034464">
    <property type="term" value="C:BBSome"/>
    <property type="evidence" value="ECO:0007669"/>
    <property type="project" value="InterPro"/>
</dbReference>
<dbReference type="GO" id="GO:0036064">
    <property type="term" value="C:ciliary basal body"/>
    <property type="evidence" value="ECO:0007669"/>
    <property type="project" value="TreeGrafter"/>
</dbReference>
<evidence type="ECO:0000313" key="2">
    <source>
        <dbReference type="Ensembl" id="ENSSFOP00015025461.2"/>
    </source>
</evidence>
<dbReference type="GO" id="GO:1905515">
    <property type="term" value="P:non-motile cilium assembly"/>
    <property type="evidence" value="ECO:0007669"/>
    <property type="project" value="InterPro"/>
</dbReference>
<reference evidence="2" key="3">
    <citation type="submission" date="2025-09" db="UniProtKB">
        <authorList>
            <consortium name="Ensembl"/>
        </authorList>
    </citation>
    <scope>IDENTIFICATION</scope>
</reference>
<dbReference type="GeneTree" id="ENSGT00940000156816"/>
<accession>A0A8C9RZV5</accession>
<dbReference type="OrthoDB" id="421121at2759"/>
<dbReference type="GO" id="GO:0097730">
    <property type="term" value="C:non-motile cilium"/>
    <property type="evidence" value="ECO:0007669"/>
    <property type="project" value="TreeGrafter"/>
</dbReference>
<dbReference type="InterPro" id="IPR028796">
    <property type="entry name" value="BBS8"/>
</dbReference>
<evidence type="ECO:0000313" key="3">
    <source>
        <dbReference type="Proteomes" id="UP000694397"/>
    </source>
</evidence>
<feature type="compositionally biased region" description="Polar residues" evidence="1">
    <location>
        <begin position="134"/>
        <end position="143"/>
    </location>
</feature>
<dbReference type="PANTHER" id="PTHR44177">
    <property type="entry name" value="TETRATRICOPEPTIDE REPEAT PROTEIN 8"/>
    <property type="match status" value="1"/>
</dbReference>
<proteinExistence type="predicted"/>
<organism evidence="2 3">
    <name type="scientific">Scleropages formosus</name>
    <name type="common">Asian bonytongue</name>
    <name type="synonym">Osteoglossum formosum</name>
    <dbReference type="NCBI Taxonomy" id="113540"/>
    <lineage>
        <taxon>Eukaryota</taxon>
        <taxon>Metazoa</taxon>
        <taxon>Chordata</taxon>
        <taxon>Craniata</taxon>
        <taxon>Vertebrata</taxon>
        <taxon>Euteleostomi</taxon>
        <taxon>Actinopterygii</taxon>
        <taxon>Neopterygii</taxon>
        <taxon>Teleostei</taxon>
        <taxon>Osteoglossocephala</taxon>
        <taxon>Osteoglossomorpha</taxon>
        <taxon>Osteoglossiformes</taxon>
        <taxon>Osteoglossidae</taxon>
        <taxon>Scleropages</taxon>
    </lineage>
</organism>